<dbReference type="GO" id="GO:0043683">
    <property type="term" value="P:type IV pilus assembly"/>
    <property type="evidence" value="ECO:0007669"/>
    <property type="project" value="InterPro"/>
</dbReference>
<protein>
    <recommendedName>
        <fullName evidence="4">Type 4a pilus biogenesis protein PilO</fullName>
    </recommendedName>
</protein>
<evidence type="ECO:0000313" key="2">
    <source>
        <dbReference type="EMBL" id="OGF93175.1"/>
    </source>
</evidence>
<keyword evidence="1" id="KW-0472">Membrane</keyword>
<sequence length="192" mass="21795">MARSVFGVILILLGILVSFFWSYPLWNEITDVKTKKEETQAILDRINALAQRRDEIQAQFNSLTTDDLAKLNEFFPENQEPGLLILNIDKLATSNGMILKKIEANEGVKGTEQQRSGRSKVDGEKFSDFPFQISVSGSYSSFLSFMKALEKSRRLIDIDNLSFDTGFVGTDGKVVKSDFYEYIISAHAYWKK</sequence>
<reference evidence="2 3" key="1">
    <citation type="journal article" date="2016" name="Nat. Commun.">
        <title>Thousands of microbial genomes shed light on interconnected biogeochemical processes in an aquifer system.</title>
        <authorList>
            <person name="Anantharaman K."/>
            <person name="Brown C.T."/>
            <person name="Hug L.A."/>
            <person name="Sharon I."/>
            <person name="Castelle C.J."/>
            <person name="Probst A.J."/>
            <person name="Thomas B.C."/>
            <person name="Singh A."/>
            <person name="Wilkins M.J."/>
            <person name="Karaoz U."/>
            <person name="Brodie E.L."/>
            <person name="Williams K.H."/>
            <person name="Hubbard S.S."/>
            <person name="Banfield J.F."/>
        </authorList>
    </citation>
    <scope>NUCLEOTIDE SEQUENCE [LARGE SCALE GENOMIC DNA]</scope>
</reference>
<accession>A0A1F5XZ29</accession>
<dbReference type="InterPro" id="IPR014717">
    <property type="entry name" value="Transl_elong_EF1B/ribsomal_bS6"/>
</dbReference>
<keyword evidence="1" id="KW-0812">Transmembrane</keyword>
<evidence type="ECO:0008006" key="4">
    <source>
        <dbReference type="Google" id="ProtNLM"/>
    </source>
</evidence>
<dbReference type="GO" id="GO:0043107">
    <property type="term" value="P:type IV pilus-dependent motility"/>
    <property type="evidence" value="ECO:0007669"/>
    <property type="project" value="InterPro"/>
</dbReference>
<name>A0A1F5XZ29_9BACT</name>
<evidence type="ECO:0000256" key="1">
    <source>
        <dbReference type="SAM" id="Phobius"/>
    </source>
</evidence>
<organism evidence="2 3">
    <name type="scientific">Candidatus Giovannonibacteria bacterium RIFCSPLOWO2_12_FULL_44_15</name>
    <dbReference type="NCBI Taxonomy" id="1798364"/>
    <lineage>
        <taxon>Bacteria</taxon>
        <taxon>Candidatus Giovannoniibacteriota</taxon>
    </lineage>
</organism>
<dbReference type="Gene3D" id="3.30.70.60">
    <property type="match status" value="1"/>
</dbReference>
<proteinExistence type="predicted"/>
<dbReference type="STRING" id="1798364.A3G54_00250"/>
<feature type="transmembrane region" description="Helical" evidence="1">
    <location>
        <begin position="6"/>
        <end position="26"/>
    </location>
</feature>
<dbReference type="Pfam" id="PF04350">
    <property type="entry name" value="PilO"/>
    <property type="match status" value="1"/>
</dbReference>
<comment type="caution">
    <text evidence="2">The sequence shown here is derived from an EMBL/GenBank/DDBJ whole genome shotgun (WGS) entry which is preliminary data.</text>
</comment>
<dbReference type="Proteomes" id="UP000178894">
    <property type="component" value="Unassembled WGS sequence"/>
</dbReference>
<dbReference type="AlphaFoldDB" id="A0A1F5XZ29"/>
<evidence type="ECO:0000313" key="3">
    <source>
        <dbReference type="Proteomes" id="UP000178894"/>
    </source>
</evidence>
<gene>
    <name evidence="2" type="ORF">A3G54_00250</name>
</gene>
<keyword evidence="1" id="KW-1133">Transmembrane helix</keyword>
<dbReference type="EMBL" id="MFIQ01000027">
    <property type="protein sequence ID" value="OGF93175.1"/>
    <property type="molecule type" value="Genomic_DNA"/>
</dbReference>
<dbReference type="InterPro" id="IPR007445">
    <property type="entry name" value="PilO"/>
</dbReference>